<feature type="repeat" description="ANK" evidence="3">
    <location>
        <begin position="446"/>
        <end position="478"/>
    </location>
</feature>
<dbReference type="InterPro" id="IPR036770">
    <property type="entry name" value="Ankyrin_rpt-contain_sf"/>
</dbReference>
<dbReference type="PANTHER" id="PTHR24171:SF9">
    <property type="entry name" value="ANKYRIN REPEAT DOMAIN-CONTAINING PROTEIN 39"/>
    <property type="match status" value="1"/>
</dbReference>
<protein>
    <recommendedName>
        <fullName evidence="6">TIR domain-containing protein</fullName>
    </recommendedName>
</protein>
<feature type="repeat" description="ANK" evidence="3">
    <location>
        <begin position="723"/>
        <end position="757"/>
    </location>
</feature>
<evidence type="ECO:0000259" key="6">
    <source>
        <dbReference type="PROSITE" id="PS50104"/>
    </source>
</evidence>
<dbReference type="InterPro" id="IPR035897">
    <property type="entry name" value="Toll_tir_struct_dom_sf"/>
</dbReference>
<gene>
    <name evidence="7" type="ORF">Poli38472_010467</name>
</gene>
<keyword evidence="5" id="KW-1133">Transmembrane helix</keyword>
<dbReference type="PROSITE" id="PS50297">
    <property type="entry name" value="ANK_REP_REGION"/>
    <property type="match status" value="4"/>
</dbReference>
<feature type="transmembrane region" description="Helical" evidence="5">
    <location>
        <begin position="304"/>
        <end position="326"/>
    </location>
</feature>
<feature type="repeat" description="ANK" evidence="3">
    <location>
        <begin position="759"/>
        <end position="791"/>
    </location>
</feature>
<dbReference type="PANTHER" id="PTHR24171">
    <property type="entry name" value="ANKYRIN REPEAT DOMAIN-CONTAINING PROTEIN 39-RELATED"/>
    <property type="match status" value="1"/>
</dbReference>
<feature type="region of interest" description="Disordered" evidence="4">
    <location>
        <begin position="1049"/>
        <end position="1070"/>
    </location>
</feature>
<dbReference type="PRINTS" id="PR01415">
    <property type="entry name" value="ANKYRIN"/>
</dbReference>
<dbReference type="SMART" id="SM00255">
    <property type="entry name" value="TIR"/>
    <property type="match status" value="1"/>
</dbReference>
<dbReference type="SUPFAM" id="SSF52200">
    <property type="entry name" value="Toll/Interleukin receptor TIR domain"/>
    <property type="match status" value="2"/>
</dbReference>
<dbReference type="Gene3D" id="3.40.50.10140">
    <property type="entry name" value="Toll/interleukin-1 receptor homology (TIR) domain"/>
    <property type="match status" value="2"/>
</dbReference>
<keyword evidence="5" id="KW-0812">Transmembrane</keyword>
<keyword evidence="2 3" id="KW-0040">ANK repeat</keyword>
<dbReference type="Pfam" id="PF00023">
    <property type="entry name" value="Ank"/>
    <property type="match status" value="2"/>
</dbReference>
<feature type="region of interest" description="Disordered" evidence="4">
    <location>
        <begin position="54"/>
        <end position="87"/>
    </location>
</feature>
<name>A0A8K1C343_PYTOL</name>
<organism evidence="7 8">
    <name type="scientific">Pythium oligandrum</name>
    <name type="common">Mycoparasitic fungus</name>
    <dbReference type="NCBI Taxonomy" id="41045"/>
    <lineage>
        <taxon>Eukaryota</taxon>
        <taxon>Sar</taxon>
        <taxon>Stramenopiles</taxon>
        <taxon>Oomycota</taxon>
        <taxon>Peronosporomycetes</taxon>
        <taxon>Pythiales</taxon>
        <taxon>Pythiaceae</taxon>
        <taxon>Pythium</taxon>
    </lineage>
</organism>
<sequence>MEASRADYRAMQSPPKGGRRSVGHENELDDRFAKCGTADSVTVTEIALEVDDELETDNDTITPLSAMKGPSKHKHGGEELLENGDDERRTSETLHLSTHDATATLRPHLNLRSQRASNHHRQSIESVILPLPPQQQIPASVGSSNPAHMLGAFKFNSYFAIRLLHMAQIIVVIDAVALLFFYGFRRGHSVVNGGSVYVKYPLKVVFEPSDSCATTSALAALVYHLVPAVIILALPASGLHVFEPFKREHRIGRGGHIQKVKRTIFLQFCEMTAVFMFFYISMVIALGLYYIVVTDLFDCPRNPAVYVFGFGALVVLWLMYMEIRYFTRFREHLKMQLGAFSEADQTGDVKAHMARSKMRRRLDRGNPSQVDGNGKNESDPSASNSKAPPRKQIVHFVRKRLFRGAQLGDIPLLRRTLRIARRHLGEDFARELYPDATIVCWFFSFSKKNPMHVAAYHGNIAAMELLYRAKLSVNAFDKTSRVRFSTGDMFWYLARFFIRQPVVSAEDAYGSSSIFKSTLVTPLHCAVSTGRLEAVRWLLQRGADVNLCSKSSYRSESKLPPIFVVDHPEITKELLAAGANHLVIPDPGHMNTITVLQLAYLRGNYAVAQVLENWGGDIALTPLHTAAAMNDTTKLRNFLRKKVHPDCLGELGYVGLNKRTPLHWATVNGAKDAVELLLDAKADANFQDARGRTPLHWAARVNRLEVVKILLDNGADPNIADDGGMTPILCAACAGGTSAEMFKALVNHGANINYQLPSTGDTALHIAVKLDDQQTAVALLSVGGDIMRMNHDGFRPIDCTTSTRLQFEIKRAAGNRDVMISYTHSHMEFALKLRKSLEDANITTWLDLMDPSGIGGGAVWREEIARGVTNAAVVMCILTEDYAQSPWCMKELALAKQVGTPILAISTENAKISEELQVYLYTRQIIPFEAAITSVDHVDVKNIQYSYDDGAYNKQLRLLLDGLRDEIEKRKEEVVRKNLHRAVSSLNGSSMASIAQASSGGGSQRRQLDQSGVQGGRTMLNPTAPFDERAAAALAQERDLMSSRDGTFLKTQRGQGWNPGMSGIRQGREGNGTTLSMTSTMIDDYGLGLNNLSNSIILSQSGYYVHKPPRAHGELGISNKIPAIGNGSLLETFQEVKEKTAGGQRFVFISHGDAHETFVMRLCASLCREGGLHCFVDRRRRLKSQLSSSSSRVDENGIQSSPQPNSGQDGSQFNSSNGQDSPSGSNDDWLSRIHEAKEAILKCSAFVVIISEHTLRNQLVKDQLAFAEDKGKTIIPIVVNRMEFSLDMQYTLARSDFFHFFTSGNMVGFERSLEGVLTALREEVYGSTVEPEETNTKTLSYDEHLATSFHGIDEANASFGIRRRGGSTHSASSSHSSWLEQTMSNRSNLSFVGVSSSARSYNDMSFHHSMHSNFSSLMRGIPDELEDELEADLDERLTSTVDEELQEPDDLDDAALGLQTNGSSFYEKYRVNSQRSSLFSSVVSNSSISVSMLELHSSEEDAKSVDGYGQSVDV</sequence>
<evidence type="ECO:0000256" key="5">
    <source>
        <dbReference type="SAM" id="Phobius"/>
    </source>
</evidence>
<dbReference type="Pfam" id="PF12796">
    <property type="entry name" value="Ank_2"/>
    <property type="match status" value="1"/>
</dbReference>
<feature type="region of interest" description="Disordered" evidence="4">
    <location>
        <begin position="1186"/>
        <end position="1229"/>
    </location>
</feature>
<evidence type="ECO:0000256" key="1">
    <source>
        <dbReference type="ARBA" id="ARBA00022737"/>
    </source>
</evidence>
<dbReference type="SUPFAM" id="SSF48403">
    <property type="entry name" value="Ankyrin repeat"/>
    <property type="match status" value="1"/>
</dbReference>
<dbReference type="OrthoDB" id="426293at2759"/>
<feature type="region of interest" description="Disordered" evidence="4">
    <location>
        <begin position="355"/>
        <end position="389"/>
    </location>
</feature>
<feature type="region of interest" description="Disordered" evidence="4">
    <location>
        <begin position="993"/>
        <end position="1023"/>
    </location>
</feature>
<feature type="transmembrane region" description="Helical" evidence="5">
    <location>
        <begin position="221"/>
        <end position="242"/>
    </location>
</feature>
<evidence type="ECO:0000256" key="4">
    <source>
        <dbReference type="SAM" id="MobiDB-lite"/>
    </source>
</evidence>
<feature type="repeat" description="ANK" evidence="3">
    <location>
        <begin position="690"/>
        <end position="722"/>
    </location>
</feature>
<reference evidence="7" key="1">
    <citation type="submission" date="2019-03" db="EMBL/GenBank/DDBJ databases">
        <title>Long read genome sequence of the mycoparasitic Pythium oligandrum ATCC 38472 isolated from sugarbeet rhizosphere.</title>
        <authorList>
            <person name="Gaulin E."/>
        </authorList>
    </citation>
    <scope>NUCLEOTIDE SEQUENCE</scope>
    <source>
        <strain evidence="7">ATCC 38472_TT</strain>
    </source>
</reference>
<dbReference type="EMBL" id="SPLM01000147">
    <property type="protein sequence ID" value="TMW55585.1"/>
    <property type="molecule type" value="Genomic_DNA"/>
</dbReference>
<dbReference type="SMART" id="SM00248">
    <property type="entry name" value="ANK"/>
    <property type="match status" value="7"/>
</dbReference>
<comment type="caution">
    <text evidence="7">The sequence shown here is derived from an EMBL/GenBank/DDBJ whole genome shotgun (WGS) entry which is preliminary data.</text>
</comment>
<keyword evidence="8" id="KW-1185">Reference proteome</keyword>
<feature type="transmembrane region" description="Helical" evidence="5">
    <location>
        <begin position="163"/>
        <end position="184"/>
    </location>
</feature>
<keyword evidence="5" id="KW-0472">Membrane</keyword>
<dbReference type="PROSITE" id="PS50088">
    <property type="entry name" value="ANK_REPEAT"/>
    <property type="match status" value="6"/>
</dbReference>
<evidence type="ECO:0000256" key="2">
    <source>
        <dbReference type="ARBA" id="ARBA00023043"/>
    </source>
</evidence>
<feature type="repeat" description="ANK" evidence="3">
    <location>
        <begin position="657"/>
        <end position="689"/>
    </location>
</feature>
<feature type="repeat" description="ANK" evidence="3">
    <location>
        <begin position="518"/>
        <end position="550"/>
    </location>
</feature>
<evidence type="ECO:0000256" key="3">
    <source>
        <dbReference type="PROSITE-ProRule" id="PRU00023"/>
    </source>
</evidence>
<dbReference type="InterPro" id="IPR000157">
    <property type="entry name" value="TIR_dom"/>
</dbReference>
<evidence type="ECO:0000313" key="7">
    <source>
        <dbReference type="EMBL" id="TMW55585.1"/>
    </source>
</evidence>
<dbReference type="Proteomes" id="UP000794436">
    <property type="component" value="Unassembled WGS sequence"/>
</dbReference>
<dbReference type="Gene3D" id="1.25.40.20">
    <property type="entry name" value="Ankyrin repeat-containing domain"/>
    <property type="match status" value="3"/>
</dbReference>
<feature type="domain" description="TIR" evidence="6">
    <location>
        <begin position="814"/>
        <end position="983"/>
    </location>
</feature>
<keyword evidence="1" id="KW-0677">Repeat</keyword>
<dbReference type="Pfam" id="PF13676">
    <property type="entry name" value="TIR_2"/>
    <property type="match status" value="1"/>
</dbReference>
<dbReference type="PROSITE" id="PS50104">
    <property type="entry name" value="TIR"/>
    <property type="match status" value="1"/>
</dbReference>
<feature type="compositionally biased region" description="Polar residues" evidence="4">
    <location>
        <begin position="1197"/>
        <end position="1228"/>
    </location>
</feature>
<evidence type="ECO:0000313" key="8">
    <source>
        <dbReference type="Proteomes" id="UP000794436"/>
    </source>
</evidence>
<dbReference type="GO" id="GO:0007165">
    <property type="term" value="P:signal transduction"/>
    <property type="evidence" value="ECO:0007669"/>
    <property type="project" value="InterPro"/>
</dbReference>
<feature type="region of interest" description="Disordered" evidence="4">
    <location>
        <begin position="1"/>
        <end position="28"/>
    </location>
</feature>
<proteinExistence type="predicted"/>
<feature type="transmembrane region" description="Helical" evidence="5">
    <location>
        <begin position="263"/>
        <end position="292"/>
    </location>
</feature>
<dbReference type="InterPro" id="IPR002110">
    <property type="entry name" value="Ankyrin_rpt"/>
</dbReference>
<accession>A0A8K1C343</accession>